<comment type="catalytic activity">
    <reaction evidence="2">
        <text>2 GTP = 3',3'-c-di-GMP + 2 diphosphate</text>
        <dbReference type="Rhea" id="RHEA:24898"/>
        <dbReference type="ChEBI" id="CHEBI:33019"/>
        <dbReference type="ChEBI" id="CHEBI:37565"/>
        <dbReference type="ChEBI" id="CHEBI:58805"/>
        <dbReference type="EC" id="2.7.7.65"/>
    </reaction>
</comment>
<sequence length="289" mass="34063">MYRLSRREILKIRELALEIGEDPDKLLLLAQEDYDYGCRRDDGGVLKLSRRKEILLHQSRLFLRSLNRLWRAKKENVPKEKLKLLLRVEEIVAGNLIKRFPVEKGQDVLVYEALNDLVDAVSFLLKVVAPAKLRYYAYRDQLTEVYNRHYLKEQVDFFRARPENFPVGVIFIDMDDLKKINDTYGHNLGDCYLRKLVEVLRVSLRGGDLIFRVGGDEFVLLVPGANERITRRIVERIRQNIKMINEMEHLRPPLSVSIGYQVWESPSQDFWEVLARADEAMYREKRAKD</sequence>
<dbReference type="EMBL" id="CP002444">
    <property type="protein sequence ID" value="ADU97015.1"/>
    <property type="molecule type" value="Genomic_DNA"/>
</dbReference>
<dbReference type="GO" id="GO:0043709">
    <property type="term" value="P:cell adhesion involved in single-species biofilm formation"/>
    <property type="evidence" value="ECO:0007669"/>
    <property type="project" value="TreeGrafter"/>
</dbReference>
<evidence type="ECO:0000259" key="3">
    <source>
        <dbReference type="PROSITE" id="PS50887"/>
    </source>
</evidence>
<proteinExistence type="predicted"/>
<dbReference type="GO" id="GO:1902201">
    <property type="term" value="P:negative regulation of bacterial-type flagellum-dependent cell motility"/>
    <property type="evidence" value="ECO:0007669"/>
    <property type="project" value="TreeGrafter"/>
</dbReference>
<dbReference type="SMART" id="SM00267">
    <property type="entry name" value="GGDEF"/>
    <property type="match status" value="1"/>
</dbReference>
<dbReference type="EC" id="2.7.7.65" evidence="1"/>
<dbReference type="Proteomes" id="UP000006362">
    <property type="component" value="Chromosome"/>
</dbReference>
<gene>
    <name evidence="4" type="ordered locus">Theam_1048</name>
</gene>
<keyword evidence="5" id="KW-1185">Reference proteome</keyword>
<dbReference type="OrthoDB" id="10822at2"/>
<dbReference type="InterPro" id="IPR050469">
    <property type="entry name" value="Diguanylate_Cyclase"/>
</dbReference>
<dbReference type="Pfam" id="PF00990">
    <property type="entry name" value="GGDEF"/>
    <property type="match status" value="1"/>
</dbReference>
<dbReference type="NCBIfam" id="TIGR00254">
    <property type="entry name" value="GGDEF"/>
    <property type="match status" value="1"/>
</dbReference>
<dbReference type="HOGENOM" id="CLU_962887_0_0_0"/>
<dbReference type="STRING" id="648996.Theam_1048"/>
<dbReference type="PROSITE" id="PS50887">
    <property type="entry name" value="GGDEF"/>
    <property type="match status" value="1"/>
</dbReference>
<organism evidence="4 5">
    <name type="scientific">Thermovibrio ammonificans (strain DSM 15698 / JCM 12110 / HB-1)</name>
    <dbReference type="NCBI Taxonomy" id="648996"/>
    <lineage>
        <taxon>Bacteria</taxon>
        <taxon>Pseudomonadati</taxon>
        <taxon>Aquificota</taxon>
        <taxon>Aquificia</taxon>
        <taxon>Desulfurobacteriales</taxon>
        <taxon>Desulfurobacteriaceae</taxon>
        <taxon>Thermovibrio</taxon>
    </lineage>
</organism>
<dbReference type="PANTHER" id="PTHR45138">
    <property type="entry name" value="REGULATORY COMPONENTS OF SENSORY TRANSDUCTION SYSTEM"/>
    <property type="match status" value="1"/>
</dbReference>
<dbReference type="Gene3D" id="3.30.70.270">
    <property type="match status" value="1"/>
</dbReference>
<dbReference type="GO" id="GO:0005886">
    <property type="term" value="C:plasma membrane"/>
    <property type="evidence" value="ECO:0007669"/>
    <property type="project" value="TreeGrafter"/>
</dbReference>
<dbReference type="InterPro" id="IPR000160">
    <property type="entry name" value="GGDEF_dom"/>
</dbReference>
<evidence type="ECO:0000256" key="1">
    <source>
        <dbReference type="ARBA" id="ARBA00012528"/>
    </source>
</evidence>
<dbReference type="InterPro" id="IPR043128">
    <property type="entry name" value="Rev_trsase/Diguanyl_cyclase"/>
</dbReference>
<dbReference type="eggNOG" id="COG2199">
    <property type="taxonomic scope" value="Bacteria"/>
</dbReference>
<evidence type="ECO:0000256" key="2">
    <source>
        <dbReference type="ARBA" id="ARBA00034247"/>
    </source>
</evidence>
<dbReference type="InterPro" id="IPR029787">
    <property type="entry name" value="Nucleotide_cyclase"/>
</dbReference>
<name>E8T2C0_THEA1</name>
<dbReference type="CDD" id="cd01949">
    <property type="entry name" value="GGDEF"/>
    <property type="match status" value="1"/>
</dbReference>
<accession>E8T2C0</accession>
<reference evidence="4" key="1">
    <citation type="submission" date="2011-01" db="EMBL/GenBank/DDBJ databases">
        <title>Complete sequence of chromosome of Thermovibrio ammonificans HB-1.</title>
        <authorList>
            <consortium name="US DOE Joint Genome Institute"/>
            <person name="Lucas S."/>
            <person name="Copeland A."/>
            <person name="Lapidus A."/>
            <person name="Cheng J.-F."/>
            <person name="Goodwin L."/>
            <person name="Pitluck S."/>
            <person name="Davenport K."/>
            <person name="Detter J.C."/>
            <person name="Han C."/>
            <person name="Tapia R."/>
            <person name="Land M."/>
            <person name="Hauser L."/>
            <person name="Kyrpides N."/>
            <person name="Ivanova N."/>
            <person name="Ovchinnikova G."/>
            <person name="Vetriani C."/>
            <person name="Woyke T."/>
        </authorList>
    </citation>
    <scope>NUCLEOTIDE SEQUENCE [LARGE SCALE GENOMIC DNA]</scope>
    <source>
        <strain evidence="4">HB-1</strain>
    </source>
</reference>
<protein>
    <recommendedName>
        <fullName evidence="1">diguanylate cyclase</fullName>
        <ecNumber evidence="1">2.7.7.65</ecNumber>
    </recommendedName>
</protein>
<dbReference type="KEGG" id="tam:Theam_1048"/>
<dbReference type="PANTHER" id="PTHR45138:SF9">
    <property type="entry name" value="DIGUANYLATE CYCLASE DGCM-RELATED"/>
    <property type="match status" value="1"/>
</dbReference>
<evidence type="ECO:0000313" key="5">
    <source>
        <dbReference type="Proteomes" id="UP000006362"/>
    </source>
</evidence>
<evidence type="ECO:0000313" key="4">
    <source>
        <dbReference type="EMBL" id="ADU97015.1"/>
    </source>
</evidence>
<dbReference type="GO" id="GO:0052621">
    <property type="term" value="F:diguanylate cyclase activity"/>
    <property type="evidence" value="ECO:0007669"/>
    <property type="project" value="UniProtKB-EC"/>
</dbReference>
<dbReference type="SUPFAM" id="SSF55073">
    <property type="entry name" value="Nucleotide cyclase"/>
    <property type="match status" value="1"/>
</dbReference>
<feature type="domain" description="GGDEF" evidence="3">
    <location>
        <begin position="165"/>
        <end position="289"/>
    </location>
</feature>
<dbReference type="AlphaFoldDB" id="E8T2C0"/>
<dbReference type="RefSeq" id="WP_013537801.1">
    <property type="nucleotide sequence ID" value="NC_014926.1"/>
</dbReference>